<organism evidence="2 3">
    <name type="scientific">Deinococcus metalli</name>
    <dbReference type="NCBI Taxonomy" id="1141878"/>
    <lineage>
        <taxon>Bacteria</taxon>
        <taxon>Thermotogati</taxon>
        <taxon>Deinococcota</taxon>
        <taxon>Deinococci</taxon>
        <taxon>Deinococcales</taxon>
        <taxon>Deinococcaceae</taxon>
        <taxon>Deinococcus</taxon>
    </lineage>
</organism>
<dbReference type="InterPro" id="IPR036390">
    <property type="entry name" value="WH_DNA-bd_sf"/>
</dbReference>
<proteinExistence type="predicted"/>
<evidence type="ECO:0000313" key="3">
    <source>
        <dbReference type="Proteomes" id="UP000539473"/>
    </source>
</evidence>
<sequence>MTDAARPPETFTARTHQQARLLMDETCQEVLGPLMGSARSASEVAHATQRPLKAVHHRLTRLLAAELIVVTGQRARGGRPVKVYRAAAPRYRVPFDVTDAATLDELLGTIARPFVSSFTAQVAQLFTHEDGHELILVADARGRPSMSLAPRSVHDHPRDSYGALGTFGRPHLTAETRAELERRLQELNAWVTAQDREQRGQPGAAPCLVGLLFTSLQPEG</sequence>
<evidence type="ECO:0000313" key="1">
    <source>
        <dbReference type="EMBL" id="GHF45769.1"/>
    </source>
</evidence>
<gene>
    <name evidence="1" type="ORF">GCM10017781_22710</name>
    <name evidence="2" type="ORF">HNQ07_002306</name>
</gene>
<dbReference type="SUPFAM" id="SSF46785">
    <property type="entry name" value="Winged helix' DNA-binding domain"/>
    <property type="match status" value="1"/>
</dbReference>
<reference evidence="1" key="4">
    <citation type="submission" date="2024-05" db="EMBL/GenBank/DDBJ databases">
        <authorList>
            <person name="Sun Q."/>
            <person name="Zhou Y."/>
        </authorList>
    </citation>
    <scope>NUCLEOTIDE SEQUENCE</scope>
    <source>
        <strain evidence="1">CGMCC 1.18437</strain>
    </source>
</reference>
<comment type="caution">
    <text evidence="2">The sequence shown here is derived from an EMBL/GenBank/DDBJ whole genome shotgun (WGS) entry which is preliminary data.</text>
</comment>
<evidence type="ECO:0000313" key="4">
    <source>
        <dbReference type="Proteomes" id="UP000619376"/>
    </source>
</evidence>
<dbReference type="EMBL" id="BNAJ01000005">
    <property type="protein sequence ID" value="GHF45769.1"/>
    <property type="molecule type" value="Genomic_DNA"/>
</dbReference>
<reference evidence="1" key="1">
    <citation type="journal article" date="2014" name="Int. J. Syst. Evol. Microbiol.">
        <title>Complete genome of a new Firmicutes species belonging to the dominant human colonic microbiota ('Ruminococcus bicirculans') reveals two chromosomes and a selective capacity to utilize plant glucans.</title>
        <authorList>
            <consortium name="NISC Comparative Sequencing Program"/>
            <person name="Wegmann U."/>
            <person name="Louis P."/>
            <person name="Goesmann A."/>
            <person name="Henrissat B."/>
            <person name="Duncan S.H."/>
            <person name="Flint H.J."/>
        </authorList>
    </citation>
    <scope>NUCLEOTIDE SEQUENCE</scope>
    <source>
        <strain evidence="1">CGMCC 1.18437</strain>
    </source>
</reference>
<evidence type="ECO:0000313" key="2">
    <source>
        <dbReference type="EMBL" id="MBB5376842.1"/>
    </source>
</evidence>
<dbReference type="InterPro" id="IPR036388">
    <property type="entry name" value="WH-like_DNA-bd_sf"/>
</dbReference>
<accession>A0A7W8KES2</accession>
<dbReference type="EMBL" id="JACHFK010000005">
    <property type="protein sequence ID" value="MBB5376842.1"/>
    <property type="molecule type" value="Genomic_DNA"/>
</dbReference>
<dbReference type="Gene3D" id="1.10.10.10">
    <property type="entry name" value="Winged helix-like DNA-binding domain superfamily/Winged helix DNA-binding domain"/>
    <property type="match status" value="1"/>
</dbReference>
<dbReference type="Proteomes" id="UP000619376">
    <property type="component" value="Unassembled WGS sequence"/>
</dbReference>
<dbReference type="AlphaFoldDB" id="A0A7W8KES2"/>
<protein>
    <submittedName>
        <fullName evidence="2">Uncharacterized protein</fullName>
    </submittedName>
</protein>
<reference evidence="2 3" key="3">
    <citation type="submission" date="2020-08" db="EMBL/GenBank/DDBJ databases">
        <title>Genomic Encyclopedia of Type Strains, Phase IV (KMG-IV): sequencing the most valuable type-strain genomes for metagenomic binning, comparative biology and taxonomic classification.</title>
        <authorList>
            <person name="Goeker M."/>
        </authorList>
    </citation>
    <scope>NUCLEOTIDE SEQUENCE [LARGE SCALE GENOMIC DNA]</scope>
    <source>
        <strain evidence="2 3">DSM 27521</strain>
    </source>
</reference>
<reference evidence="4" key="2">
    <citation type="journal article" date="2019" name="Int. J. Syst. Evol. Microbiol.">
        <title>The Global Catalogue of Microorganisms (GCM) 10K type strain sequencing project: providing services to taxonomists for standard genome sequencing and annotation.</title>
        <authorList>
            <consortium name="The Broad Institute Genomics Platform"/>
            <consortium name="The Broad Institute Genome Sequencing Center for Infectious Disease"/>
            <person name="Wu L."/>
            <person name="Ma J."/>
        </authorList>
    </citation>
    <scope>NUCLEOTIDE SEQUENCE [LARGE SCALE GENOMIC DNA]</scope>
    <source>
        <strain evidence="4">CGMCC 1.18437</strain>
    </source>
</reference>
<dbReference type="Proteomes" id="UP000539473">
    <property type="component" value="Unassembled WGS sequence"/>
</dbReference>
<keyword evidence="4" id="KW-1185">Reference proteome</keyword>
<name>A0A7W8KES2_9DEIO</name>
<dbReference type="RefSeq" id="WP_184111859.1">
    <property type="nucleotide sequence ID" value="NZ_BNAJ01000005.1"/>
</dbReference>